<dbReference type="PANTHER" id="PTHR35149">
    <property type="entry name" value="SLL5132 PROTEIN"/>
    <property type="match status" value="1"/>
</dbReference>
<dbReference type="PANTHER" id="PTHR35149:SF2">
    <property type="entry name" value="DUF262 DOMAIN-CONTAINING PROTEIN"/>
    <property type="match status" value="1"/>
</dbReference>
<evidence type="ECO:0000259" key="1">
    <source>
        <dbReference type="Pfam" id="PF03235"/>
    </source>
</evidence>
<feature type="domain" description="GmrSD restriction endonucleases N-terminal" evidence="1">
    <location>
        <begin position="13"/>
        <end position="195"/>
    </location>
</feature>
<accession>A0ABV1FU00</accession>
<dbReference type="RefSeq" id="WP_215760976.1">
    <property type="nucleotide sequence ID" value="NZ_JAHKBE010000118.1"/>
</dbReference>
<sequence length="386" mass="45752">MVTGIHIITNEKNIFTNEHYIVPLYQRGYAWEEKHIVQLIDDIMDVPNDSQYYIGSLIVHRRNDAYEVIDGQQRLTTLFLLLNYLEEIHNKEHVALRFDCRAKSNYTLEHINEIVSETSHVLIDDSNIQQELLSGYNIIRDKLKSIDIKKLKNNLCKTVLYRIEVPKHTDLNHYFEIMNTRGEQLEQSDVLKANLMAYLQGDKKWQEIFATIWDACRNIDGYIQMHFPKNIREEIFGSYWNELPVKRIKDYLNLSISKKQTNGHSIKEAISTDFKITSEEASNERNQKTRFESIINFSYFLLHTLRVFVHQEHITSQTDLLDKMLDDKKLVDAFDRVIRQGEINNKPINPQYFVKSFIICLLRTRYLFDLYITQVSDLDFEVEFIV</sequence>
<dbReference type="Pfam" id="PF03235">
    <property type="entry name" value="GmrSD_N"/>
    <property type="match status" value="1"/>
</dbReference>
<name>A0ABV1FU00_9BACT</name>
<dbReference type="InterPro" id="IPR004919">
    <property type="entry name" value="GmrSD_N"/>
</dbReference>
<evidence type="ECO:0000313" key="2">
    <source>
        <dbReference type="EMBL" id="MEQ2487888.1"/>
    </source>
</evidence>
<gene>
    <name evidence="2" type="ORF">AAAT34_12675</name>
</gene>
<comment type="caution">
    <text evidence="2">The sequence shown here is derived from an EMBL/GenBank/DDBJ whole genome shotgun (WGS) entry which is preliminary data.</text>
</comment>
<reference evidence="2 3" key="1">
    <citation type="submission" date="2024-04" db="EMBL/GenBank/DDBJ databases">
        <title>Human intestinal bacterial collection.</title>
        <authorList>
            <person name="Pauvert C."/>
            <person name="Hitch T.C.A."/>
            <person name="Clavel T."/>
        </authorList>
    </citation>
    <scope>NUCLEOTIDE SEQUENCE [LARGE SCALE GENOMIC DNA]</scope>
    <source>
        <strain evidence="2 3">CLA-AA-H145</strain>
    </source>
</reference>
<proteinExistence type="predicted"/>
<dbReference type="Proteomes" id="UP001487296">
    <property type="component" value="Unassembled WGS sequence"/>
</dbReference>
<protein>
    <submittedName>
        <fullName evidence="2">DUF262 domain-containing protein</fullName>
    </submittedName>
</protein>
<keyword evidence="3" id="KW-1185">Reference proteome</keyword>
<dbReference type="EMBL" id="JBBNFP010000114">
    <property type="protein sequence ID" value="MEQ2487888.1"/>
    <property type="molecule type" value="Genomic_DNA"/>
</dbReference>
<evidence type="ECO:0000313" key="3">
    <source>
        <dbReference type="Proteomes" id="UP001487296"/>
    </source>
</evidence>
<organism evidence="2 3">
    <name type="scientific">Hallella faecis</name>
    <dbReference type="NCBI Taxonomy" id="2841596"/>
    <lineage>
        <taxon>Bacteria</taxon>
        <taxon>Pseudomonadati</taxon>
        <taxon>Bacteroidota</taxon>
        <taxon>Bacteroidia</taxon>
        <taxon>Bacteroidales</taxon>
        <taxon>Prevotellaceae</taxon>
        <taxon>Hallella</taxon>
    </lineage>
</organism>